<protein>
    <submittedName>
        <fullName evidence="1">Uncharacterized protein</fullName>
    </submittedName>
</protein>
<evidence type="ECO:0000313" key="2">
    <source>
        <dbReference type="Proteomes" id="UP001269061"/>
    </source>
</evidence>
<proteinExistence type="predicted"/>
<dbReference type="RefSeq" id="WP_115872111.1">
    <property type="nucleotide sequence ID" value="NZ_JARQAV010000010.1"/>
</dbReference>
<organism evidence="1 2">
    <name type="scientific">Enterococcus pseudoavium</name>
    <dbReference type="NCBI Taxonomy" id="44007"/>
    <lineage>
        <taxon>Bacteria</taxon>
        <taxon>Bacillati</taxon>
        <taxon>Bacillota</taxon>
        <taxon>Bacilli</taxon>
        <taxon>Lactobacillales</taxon>
        <taxon>Enterococcaceae</taxon>
        <taxon>Enterococcus</taxon>
    </lineage>
</organism>
<gene>
    <name evidence="1" type="ORF">P7H46_00330</name>
</gene>
<dbReference type="EMBL" id="JARQAZ010000001">
    <property type="protein sequence ID" value="MDT2769280.1"/>
    <property type="molecule type" value="Genomic_DNA"/>
</dbReference>
<reference evidence="1 2" key="1">
    <citation type="submission" date="2023-03" db="EMBL/GenBank/DDBJ databases">
        <authorList>
            <person name="Shen W."/>
            <person name="Cai J."/>
        </authorList>
    </citation>
    <scope>NUCLEOTIDE SEQUENCE [LARGE SCALE GENOMIC DNA]</scope>
    <source>
        <strain evidence="1 2">Y59</strain>
    </source>
</reference>
<keyword evidence="2" id="KW-1185">Reference proteome</keyword>
<dbReference type="Proteomes" id="UP001269061">
    <property type="component" value="Unassembled WGS sequence"/>
</dbReference>
<sequence>MKLPENIAIPEVATITEKHRELVEKARETLLDKQKATPLALLGTEAVVGTYYWILCEVELPEDQGDTLTVYKIYQSPENEVALVDALAYEYQPTPQHCKLSA</sequence>
<comment type="caution">
    <text evidence="1">The sequence shown here is derived from an EMBL/GenBank/DDBJ whole genome shotgun (WGS) entry which is preliminary data.</text>
</comment>
<accession>A0ABU3FE10</accession>
<evidence type="ECO:0000313" key="1">
    <source>
        <dbReference type="EMBL" id="MDT2769280.1"/>
    </source>
</evidence>
<name>A0ABU3FE10_9ENTE</name>